<sequence>MGSDWVDLSRSNLGHAILEIDSLMDRIGRVATRTSKVVDYSSPGLPPADDLKRNGQLQRGNGGAFVLPRTDGNVVVGLQGGVGMK</sequence>
<proteinExistence type="predicted"/>
<evidence type="ECO:0000313" key="2">
    <source>
        <dbReference type="Proteomes" id="UP000176998"/>
    </source>
</evidence>
<name>A0A1G4BI64_9PEZI</name>
<reference evidence="1 2" key="1">
    <citation type="submission" date="2016-09" db="EMBL/GenBank/DDBJ databases">
        <authorList>
            <person name="Capua I."/>
            <person name="De Benedictis P."/>
            <person name="Joannis T."/>
            <person name="Lombin L.H."/>
            <person name="Cattoli G."/>
        </authorList>
    </citation>
    <scope>NUCLEOTIDE SEQUENCE [LARGE SCALE GENOMIC DNA]</scope>
    <source>
        <strain evidence="1 2">IMI 309357</strain>
    </source>
</reference>
<keyword evidence="2" id="KW-1185">Reference proteome</keyword>
<evidence type="ECO:0000313" key="1">
    <source>
        <dbReference type="EMBL" id="OHF01094.1"/>
    </source>
</evidence>
<gene>
    <name evidence="1" type="ORF">CORC01_03661</name>
</gene>
<dbReference type="EMBL" id="MJBS01000022">
    <property type="protein sequence ID" value="OHF01094.1"/>
    <property type="molecule type" value="Genomic_DNA"/>
</dbReference>
<dbReference type="GeneID" id="34556820"/>
<organism evidence="1 2">
    <name type="scientific">Colletotrichum orchidophilum</name>
    <dbReference type="NCBI Taxonomy" id="1209926"/>
    <lineage>
        <taxon>Eukaryota</taxon>
        <taxon>Fungi</taxon>
        <taxon>Dikarya</taxon>
        <taxon>Ascomycota</taxon>
        <taxon>Pezizomycotina</taxon>
        <taxon>Sordariomycetes</taxon>
        <taxon>Hypocreomycetidae</taxon>
        <taxon>Glomerellales</taxon>
        <taxon>Glomerellaceae</taxon>
        <taxon>Colletotrichum</taxon>
    </lineage>
</organism>
<accession>A0A1G4BI64</accession>
<dbReference type="AlphaFoldDB" id="A0A1G4BI64"/>
<protein>
    <submittedName>
        <fullName evidence="1">Uncharacterized protein</fullName>
    </submittedName>
</protein>
<comment type="caution">
    <text evidence="1">The sequence shown here is derived from an EMBL/GenBank/DDBJ whole genome shotgun (WGS) entry which is preliminary data.</text>
</comment>
<dbReference type="Proteomes" id="UP000176998">
    <property type="component" value="Unassembled WGS sequence"/>
</dbReference>
<dbReference type="RefSeq" id="XP_022478236.1">
    <property type="nucleotide sequence ID" value="XM_022615310.1"/>
</dbReference>